<dbReference type="Gene3D" id="1.10.10.10">
    <property type="entry name" value="Winged helix-like DNA-binding domain superfamily/Winged helix DNA-binding domain"/>
    <property type="match status" value="1"/>
</dbReference>
<evidence type="ECO:0000256" key="2">
    <source>
        <dbReference type="SAM" id="MobiDB-lite"/>
    </source>
</evidence>
<feature type="region of interest" description="Disordered" evidence="2">
    <location>
        <begin position="214"/>
        <end position="253"/>
    </location>
</feature>
<evidence type="ECO:0000259" key="3">
    <source>
        <dbReference type="Pfam" id="PF08784"/>
    </source>
</evidence>
<evidence type="ECO:0000313" key="4">
    <source>
        <dbReference type="EMBL" id="CAJ0606913.1"/>
    </source>
</evidence>
<dbReference type="SUPFAM" id="SSF46785">
    <property type="entry name" value="Winged helix' DNA-binding domain"/>
    <property type="match status" value="1"/>
</dbReference>
<keyword evidence="5" id="KW-1185">Reference proteome</keyword>
<organism evidence="4 5">
    <name type="scientific">Cylicocyclus nassatus</name>
    <name type="common">Nematode worm</name>
    <dbReference type="NCBI Taxonomy" id="53992"/>
    <lineage>
        <taxon>Eukaryota</taxon>
        <taxon>Metazoa</taxon>
        <taxon>Ecdysozoa</taxon>
        <taxon>Nematoda</taxon>
        <taxon>Chromadorea</taxon>
        <taxon>Rhabditida</taxon>
        <taxon>Rhabditina</taxon>
        <taxon>Rhabditomorpha</taxon>
        <taxon>Strongyloidea</taxon>
        <taxon>Strongylidae</taxon>
        <taxon>Cylicocyclus</taxon>
    </lineage>
</organism>
<name>A0AA36HAD6_CYLNA</name>
<dbReference type="InterPro" id="IPR012340">
    <property type="entry name" value="NA-bd_OB-fold"/>
</dbReference>
<feature type="domain" description="Replication protein A C-terminal" evidence="3">
    <location>
        <begin position="249"/>
        <end position="312"/>
    </location>
</feature>
<evidence type="ECO:0000313" key="5">
    <source>
        <dbReference type="Proteomes" id="UP001176961"/>
    </source>
</evidence>
<dbReference type="InterPro" id="IPR014892">
    <property type="entry name" value="RPA_C"/>
</dbReference>
<dbReference type="InterPro" id="IPR036388">
    <property type="entry name" value="WH-like_DNA-bd_sf"/>
</dbReference>
<evidence type="ECO:0000256" key="1">
    <source>
        <dbReference type="ARBA" id="ARBA00007815"/>
    </source>
</evidence>
<dbReference type="Proteomes" id="UP001176961">
    <property type="component" value="Unassembled WGS sequence"/>
</dbReference>
<dbReference type="EMBL" id="CATQJL010000316">
    <property type="protein sequence ID" value="CAJ0606913.1"/>
    <property type="molecule type" value="Genomic_DNA"/>
</dbReference>
<accession>A0AA36HAD6</accession>
<protein>
    <recommendedName>
        <fullName evidence="3">Replication protein A C-terminal domain-containing protein</fullName>
    </recommendedName>
</protein>
<dbReference type="Pfam" id="PF08784">
    <property type="entry name" value="RPA_C"/>
    <property type="match status" value="1"/>
</dbReference>
<feature type="compositionally biased region" description="Low complexity" evidence="2">
    <location>
        <begin position="214"/>
        <end position="227"/>
    </location>
</feature>
<sequence length="318" mass="34747">MMERMCFIDRTMQSFRIRFGTCESACFETIMAWNESFSAADGGGWAGDASFATAPPKEAQSAKIAERLPIPVTVADLHDSANVEEKYELGDYPFSTVLTIGVVKSVAEQENTTNHVLGDPEDMDKEFEVLTYNGVSDSDMGATVFVEGTKVLVVGKLRSLSDRHGIMSYNISEVVDEKEYKAFTLEAKIAKLYFQKNVPSLLRSGMGQSLAGCAAGPPADAGAAPGAKEMPGFSTQSRLYDQGPSISRGHNLDGQRGKIMDLLQREKDNYDSIGMSESDIKKAIAASSMDSLRKDLQFLVNEGHIYNTTDDEHYALID</sequence>
<comment type="caution">
    <text evidence="4">The sequence shown here is derived from an EMBL/GenBank/DDBJ whole genome shotgun (WGS) entry which is preliminary data.</text>
</comment>
<comment type="similarity">
    <text evidence="1">Belongs to the replication factor A protein 2 family.</text>
</comment>
<reference evidence="4" key="1">
    <citation type="submission" date="2023-07" db="EMBL/GenBank/DDBJ databases">
        <authorList>
            <consortium name="CYATHOMIX"/>
        </authorList>
    </citation>
    <scope>NUCLEOTIDE SEQUENCE</scope>
    <source>
        <strain evidence="4">N/A</strain>
    </source>
</reference>
<dbReference type="SUPFAM" id="SSF50249">
    <property type="entry name" value="Nucleic acid-binding proteins"/>
    <property type="match status" value="1"/>
</dbReference>
<dbReference type="InterPro" id="IPR036390">
    <property type="entry name" value="WH_DNA-bd_sf"/>
</dbReference>
<proteinExistence type="inferred from homology"/>
<gene>
    <name evidence="4" type="ORF">CYNAS_LOCUS18896</name>
</gene>
<dbReference type="AlphaFoldDB" id="A0AA36HAD6"/>
<dbReference type="Gene3D" id="2.40.50.140">
    <property type="entry name" value="Nucleic acid-binding proteins"/>
    <property type="match status" value="1"/>
</dbReference>